<gene>
    <name evidence="1" type="primary">Acey_s0120.g925</name>
    <name evidence="1" type="ORF">Y032_0120g925</name>
</gene>
<sequence>MDGLPLVLPYVGNSSVRRANQAVKKSRLPIRLIFRPPSTLETLTTSTPVYERKCFEANCRYCKDDKICEYRGTMYIINCVGCGETYIGESMGPLRKRLDEHRRALASPASYSSEAFSMRRILNHTCEPPPTFSFRVLNRNLTRTLERKIMEAREIRRHEPEINTKEE</sequence>
<organism evidence="1 2">
    <name type="scientific">Ancylostoma ceylanicum</name>
    <dbReference type="NCBI Taxonomy" id="53326"/>
    <lineage>
        <taxon>Eukaryota</taxon>
        <taxon>Metazoa</taxon>
        <taxon>Ecdysozoa</taxon>
        <taxon>Nematoda</taxon>
        <taxon>Chromadorea</taxon>
        <taxon>Rhabditida</taxon>
        <taxon>Rhabditina</taxon>
        <taxon>Rhabditomorpha</taxon>
        <taxon>Strongyloidea</taxon>
        <taxon>Ancylostomatidae</taxon>
        <taxon>Ancylostomatinae</taxon>
        <taxon>Ancylostoma</taxon>
    </lineage>
</organism>
<evidence type="ECO:0008006" key="3">
    <source>
        <dbReference type="Google" id="ProtNLM"/>
    </source>
</evidence>
<proteinExistence type="predicted"/>
<keyword evidence="2" id="KW-1185">Reference proteome</keyword>
<evidence type="ECO:0000313" key="1">
    <source>
        <dbReference type="EMBL" id="EYB99766.1"/>
    </source>
</evidence>
<dbReference type="Proteomes" id="UP000024635">
    <property type="component" value="Unassembled WGS sequence"/>
</dbReference>
<evidence type="ECO:0000313" key="2">
    <source>
        <dbReference type="Proteomes" id="UP000024635"/>
    </source>
</evidence>
<dbReference type="AlphaFoldDB" id="A0A016TAS8"/>
<name>A0A016TAS8_9BILA</name>
<reference evidence="2" key="1">
    <citation type="journal article" date="2015" name="Nat. Genet.">
        <title>The genome and transcriptome of the zoonotic hookworm Ancylostoma ceylanicum identify infection-specific gene families.</title>
        <authorList>
            <person name="Schwarz E.M."/>
            <person name="Hu Y."/>
            <person name="Antoshechkin I."/>
            <person name="Miller M.M."/>
            <person name="Sternberg P.W."/>
            <person name="Aroian R.V."/>
        </authorList>
    </citation>
    <scope>NUCLEOTIDE SEQUENCE</scope>
    <source>
        <strain evidence="2">HY135</strain>
    </source>
</reference>
<comment type="caution">
    <text evidence="1">The sequence shown here is derived from an EMBL/GenBank/DDBJ whole genome shotgun (WGS) entry which is preliminary data.</text>
</comment>
<accession>A0A016TAS8</accession>
<dbReference type="OrthoDB" id="5866159at2759"/>
<protein>
    <recommendedName>
        <fullName evidence="3">GIY-YIG domain-containing protein</fullName>
    </recommendedName>
</protein>
<dbReference type="EMBL" id="JARK01001456">
    <property type="protein sequence ID" value="EYB99766.1"/>
    <property type="molecule type" value="Genomic_DNA"/>
</dbReference>